<accession>A0A6L5BCH6</accession>
<keyword evidence="4" id="KW-0067">ATP-binding</keyword>
<keyword evidence="7" id="KW-1185">Reference proteome</keyword>
<evidence type="ECO:0000256" key="5">
    <source>
        <dbReference type="ARBA" id="ARBA00023242"/>
    </source>
</evidence>
<evidence type="ECO:0008006" key="8">
    <source>
        <dbReference type="Google" id="ProtNLM"/>
    </source>
</evidence>
<dbReference type="GO" id="GO:0004386">
    <property type="term" value="F:helicase activity"/>
    <property type="evidence" value="ECO:0007669"/>
    <property type="project" value="UniProtKB-KW"/>
</dbReference>
<evidence type="ECO:0000313" key="6">
    <source>
        <dbReference type="EMBL" id="KAF1001744.1"/>
    </source>
</evidence>
<comment type="subcellular location">
    <subcellularLocation>
        <location evidence="1">Nucleus</location>
    </subcellularLocation>
</comment>
<dbReference type="Gene3D" id="3.40.50.10810">
    <property type="entry name" value="Tandem AAA-ATPase domain"/>
    <property type="match status" value="1"/>
</dbReference>
<dbReference type="InterPro" id="IPR038718">
    <property type="entry name" value="SNF2-like_sf"/>
</dbReference>
<keyword evidence="3" id="KW-0378">Hydrolase</keyword>
<evidence type="ECO:0000313" key="7">
    <source>
        <dbReference type="Proteomes" id="UP000593563"/>
    </source>
</evidence>
<comment type="caution">
    <text evidence="6">The sequence shown here is derived from an EMBL/GenBank/DDBJ whole genome shotgun (WGS) entry which is preliminary data.</text>
</comment>
<evidence type="ECO:0000256" key="3">
    <source>
        <dbReference type="ARBA" id="ARBA00022806"/>
    </source>
</evidence>
<dbReference type="AlphaFoldDB" id="A0A6L5BCH6"/>
<dbReference type="SUPFAM" id="SSF52540">
    <property type="entry name" value="P-loop containing nucleoside triphosphate hydrolases"/>
    <property type="match status" value="1"/>
</dbReference>
<dbReference type="EMBL" id="WRXP01002740">
    <property type="protein sequence ID" value="KAF1001744.1"/>
    <property type="molecule type" value="Genomic_DNA"/>
</dbReference>
<proteinExistence type="predicted"/>
<dbReference type="PANTHER" id="PTHR45821">
    <property type="entry name" value="SNF2 DOMAIN-CONTAINING PROTEIN CLASSY 2-RELATED"/>
    <property type="match status" value="1"/>
</dbReference>
<keyword evidence="3" id="KW-0347">Helicase</keyword>
<protein>
    <recommendedName>
        <fullName evidence="8">SNF2 N-terminal domain-containing protein</fullName>
    </recommendedName>
</protein>
<organism evidence="6 7">
    <name type="scientific">Apium graveolens</name>
    <name type="common">Celery</name>
    <dbReference type="NCBI Taxonomy" id="4045"/>
    <lineage>
        <taxon>Eukaryota</taxon>
        <taxon>Viridiplantae</taxon>
        <taxon>Streptophyta</taxon>
        <taxon>Embryophyta</taxon>
        <taxon>Tracheophyta</taxon>
        <taxon>Spermatophyta</taxon>
        <taxon>Magnoliopsida</taxon>
        <taxon>eudicotyledons</taxon>
        <taxon>Gunneridae</taxon>
        <taxon>Pentapetalae</taxon>
        <taxon>asterids</taxon>
        <taxon>campanulids</taxon>
        <taxon>Apiales</taxon>
        <taxon>Apiaceae</taxon>
        <taxon>Apioideae</taxon>
        <taxon>apioid superclade</taxon>
        <taxon>Apieae</taxon>
        <taxon>Apium</taxon>
    </lineage>
</organism>
<dbReference type="GO" id="GO:0080188">
    <property type="term" value="P:gene silencing by siRNA-directed DNA methylation"/>
    <property type="evidence" value="ECO:0007669"/>
    <property type="project" value="InterPro"/>
</dbReference>
<dbReference type="InterPro" id="IPR044567">
    <property type="entry name" value="CLSY/DRD1"/>
</dbReference>
<dbReference type="PANTHER" id="PTHR45821:SF5">
    <property type="entry name" value="SNF2 DOMAIN-CONTAINING PROTEIN CLASSY 4"/>
    <property type="match status" value="1"/>
</dbReference>
<gene>
    <name evidence="6" type="ORF">AG4045_028606</name>
</gene>
<evidence type="ECO:0000256" key="1">
    <source>
        <dbReference type="ARBA" id="ARBA00004123"/>
    </source>
</evidence>
<keyword evidence="5" id="KW-0539">Nucleus</keyword>
<dbReference type="GO" id="GO:0005634">
    <property type="term" value="C:nucleus"/>
    <property type="evidence" value="ECO:0007669"/>
    <property type="project" value="UniProtKB-SubCell"/>
</dbReference>
<name>A0A6L5BCH6_APIGR</name>
<keyword evidence="2" id="KW-0547">Nucleotide-binding</keyword>
<dbReference type="Proteomes" id="UP000593563">
    <property type="component" value="Unassembled WGS sequence"/>
</dbReference>
<evidence type="ECO:0000256" key="2">
    <source>
        <dbReference type="ARBA" id="ARBA00022741"/>
    </source>
</evidence>
<dbReference type="InterPro" id="IPR027417">
    <property type="entry name" value="P-loop_NTPase"/>
</dbReference>
<evidence type="ECO:0000256" key="4">
    <source>
        <dbReference type="ARBA" id="ARBA00022840"/>
    </source>
</evidence>
<dbReference type="GO" id="GO:0005524">
    <property type="term" value="F:ATP binding"/>
    <property type="evidence" value="ECO:0007669"/>
    <property type="project" value="UniProtKB-KW"/>
</dbReference>
<sequence>MGNLLLKLEVETVMRYVKKVDEGDEGRRKNMRMTTERKTYKNLNYFKILADSLHGEGEVLEKFLASDGSAHSEKKPEYNFGIQRRSRRRNRSFDEELNKLFAFCEMSIAAEDIGSASPEVDKGYHNSRPVIIAPKSMLLTWEEEFRKWNINIPFHNMNSQEFSGHENPAAVYSSKKIRGSRNNESVTRVVKLLSWKMGKSILGITYSLFDKLVRGETRNADCTPMTDQMGKALLKFPTVLILDEGHTPLWNPSVERQAISRAYRIGQKMLFTPTISSQKIWSSKNTRYTLPRISCQRWYFSSKEMNSCRDSMPNITEDTILHEMFQQNEKLGGMFKEIIY</sequence>
<reference evidence="6" key="1">
    <citation type="submission" date="2020-01" db="EMBL/GenBank/DDBJ databases">
        <title>The Celery Genome Sequence Reveals Sequential Paleo-tetraploidization, Resistance Gene Elimination, Karyotype Evolution, and Functional Innovation in Apiales.</title>
        <authorList>
            <person name="Song X."/>
        </authorList>
    </citation>
    <scope>NUCLEOTIDE SEQUENCE</scope>
    <source>
        <tissue evidence="6">Leaf</tissue>
    </source>
</reference>